<dbReference type="Gene3D" id="1.10.10.10">
    <property type="entry name" value="Winged helix-like DNA-binding domain superfamily/Winged helix DNA-binding domain"/>
    <property type="match status" value="1"/>
</dbReference>
<protein>
    <submittedName>
        <fullName evidence="3">Response regulator</fullName>
    </submittedName>
</protein>
<dbReference type="SUPFAM" id="SSF52172">
    <property type="entry name" value="CheY-like"/>
    <property type="match status" value="1"/>
</dbReference>
<dbReference type="InterPro" id="IPR014605">
    <property type="entry name" value="Sig_resp-reg_PhyR"/>
</dbReference>
<dbReference type="Pfam" id="PF22233">
    <property type="entry name" value="PhyR_sigma-like"/>
    <property type="match status" value="1"/>
</dbReference>
<dbReference type="EMBL" id="CP019312">
    <property type="protein sequence ID" value="APX10898.1"/>
    <property type="molecule type" value="Genomic_DNA"/>
</dbReference>
<evidence type="ECO:0000313" key="3">
    <source>
        <dbReference type="EMBL" id="APX10898.1"/>
    </source>
</evidence>
<dbReference type="Gene3D" id="3.40.50.2300">
    <property type="match status" value="1"/>
</dbReference>
<feature type="modified residue" description="4-aspartylphosphate" evidence="1">
    <location>
        <position position="197"/>
    </location>
</feature>
<dbReference type="CDD" id="cd17540">
    <property type="entry name" value="REC_PhyR"/>
    <property type="match status" value="1"/>
</dbReference>
<dbReference type="PIRSF" id="PIRSF036400">
    <property type="entry name" value="RR_Ctr_UCP036400"/>
    <property type="match status" value="1"/>
</dbReference>
<dbReference type="OrthoDB" id="9786101at2"/>
<feature type="domain" description="Response regulatory" evidence="2">
    <location>
        <begin position="147"/>
        <end position="261"/>
    </location>
</feature>
<dbReference type="InterPro" id="IPR013324">
    <property type="entry name" value="RNA_pol_sigma_r3/r4-like"/>
</dbReference>
<dbReference type="AlphaFoldDB" id="A0A1P8MS76"/>
<proteinExistence type="predicted"/>
<dbReference type="SMART" id="SM00448">
    <property type="entry name" value="REC"/>
    <property type="match status" value="1"/>
</dbReference>
<dbReference type="InterPro" id="IPR036388">
    <property type="entry name" value="WH-like_DNA-bd_sf"/>
</dbReference>
<dbReference type="NCBIfam" id="NF006623">
    <property type="entry name" value="PRK09191.1"/>
    <property type="match status" value="1"/>
</dbReference>
<dbReference type="Pfam" id="PF00072">
    <property type="entry name" value="Response_reg"/>
    <property type="match status" value="1"/>
</dbReference>
<sequence length="271" mass="29300">MNKDAREQLADDVGANLPYLRRYARALTGSQDSGDTYAIATLEAILSNPDQYEGGSDAKVALFRSFHAIWTTSGAVFGNDSDVTGIARKARDHLSKLTPNTREALLLHTVEEFSPAEVAKVMDAPLEEAQELINIAYAEMSQHVSGRVMIIEDEAIISMDLESIVADMGHRVTGIARTRDRAVQLAGEESADLILSDIQLADNSSGIDAVNDILGVQGDLPVIFITAFPERLLTGQGPEPAFLISKPYTEAQVKSAVSQAMFFSSTETLRA</sequence>
<evidence type="ECO:0000313" key="4">
    <source>
        <dbReference type="Proteomes" id="UP000186336"/>
    </source>
</evidence>
<dbReference type="STRING" id="299262.BWR18_03725"/>
<dbReference type="Proteomes" id="UP000186336">
    <property type="component" value="Chromosome"/>
</dbReference>
<dbReference type="Gene3D" id="1.10.1740.10">
    <property type="match status" value="1"/>
</dbReference>
<dbReference type="InterPro" id="IPR053866">
    <property type="entry name" value="PhyR_sigma2"/>
</dbReference>
<dbReference type="KEGG" id="tom:BWR18_03725"/>
<evidence type="ECO:0000256" key="1">
    <source>
        <dbReference type="PROSITE-ProRule" id="PRU00169"/>
    </source>
</evidence>
<accession>A0A1P8MS76</accession>
<dbReference type="SUPFAM" id="SSF88659">
    <property type="entry name" value="Sigma3 and sigma4 domains of RNA polymerase sigma factors"/>
    <property type="match status" value="1"/>
</dbReference>
<reference evidence="3 4" key="1">
    <citation type="submission" date="2017-01" db="EMBL/GenBank/DDBJ databases">
        <title>Complete genome of Tateyamaria omphalii DOK1-4 isolated from seawater in Dokdo.</title>
        <authorList>
            <person name="Kim J.H."/>
            <person name="Chi W.-J."/>
        </authorList>
    </citation>
    <scope>NUCLEOTIDE SEQUENCE [LARGE SCALE GENOMIC DNA]</scope>
    <source>
        <strain evidence="3 4">DOK1-4</strain>
    </source>
</reference>
<dbReference type="PROSITE" id="PS50110">
    <property type="entry name" value="RESPONSE_REGULATORY"/>
    <property type="match status" value="1"/>
</dbReference>
<dbReference type="RefSeq" id="WP_076626765.1">
    <property type="nucleotide sequence ID" value="NZ_CP019312.1"/>
</dbReference>
<organism evidence="3 4">
    <name type="scientific">Tateyamaria omphalii</name>
    <dbReference type="NCBI Taxonomy" id="299262"/>
    <lineage>
        <taxon>Bacteria</taxon>
        <taxon>Pseudomonadati</taxon>
        <taxon>Pseudomonadota</taxon>
        <taxon>Alphaproteobacteria</taxon>
        <taxon>Rhodobacterales</taxon>
        <taxon>Roseobacteraceae</taxon>
        <taxon>Tateyamaria</taxon>
    </lineage>
</organism>
<gene>
    <name evidence="3" type="ORF">BWR18_03725</name>
</gene>
<dbReference type="InterPro" id="IPR011006">
    <property type="entry name" value="CheY-like_superfamily"/>
</dbReference>
<dbReference type="Pfam" id="PF22029">
    <property type="entry name" value="PhyR_sigma2"/>
    <property type="match status" value="1"/>
</dbReference>
<keyword evidence="1" id="KW-0597">Phosphoprotein</keyword>
<dbReference type="InterPro" id="IPR001789">
    <property type="entry name" value="Sig_transdc_resp-reg_receiver"/>
</dbReference>
<dbReference type="InterPro" id="IPR053867">
    <property type="entry name" value="PhyR_sigma4"/>
</dbReference>
<keyword evidence="4" id="KW-1185">Reference proteome</keyword>
<evidence type="ECO:0000259" key="2">
    <source>
        <dbReference type="PROSITE" id="PS50110"/>
    </source>
</evidence>
<dbReference type="GO" id="GO:0000160">
    <property type="term" value="P:phosphorelay signal transduction system"/>
    <property type="evidence" value="ECO:0007669"/>
    <property type="project" value="InterPro"/>
</dbReference>
<name>A0A1P8MS76_9RHOB</name>